<keyword evidence="1" id="KW-0732">Signal</keyword>
<comment type="caution">
    <text evidence="2">The sequence shown here is derived from an EMBL/GenBank/DDBJ whole genome shotgun (WGS) entry which is preliminary data.</text>
</comment>
<organism evidence="2 3">
    <name type="scientific">Pseudoalteromonas tunicata D2</name>
    <dbReference type="NCBI Taxonomy" id="87626"/>
    <lineage>
        <taxon>Bacteria</taxon>
        <taxon>Pseudomonadati</taxon>
        <taxon>Pseudomonadota</taxon>
        <taxon>Gammaproteobacteria</taxon>
        <taxon>Alteromonadales</taxon>
        <taxon>Pseudoalteromonadaceae</taxon>
        <taxon>Pseudoalteromonas</taxon>
    </lineage>
</organism>
<evidence type="ECO:0000313" key="2">
    <source>
        <dbReference type="EMBL" id="EAR29774.1"/>
    </source>
</evidence>
<dbReference type="RefSeq" id="WP_009837648.1">
    <property type="nucleotide sequence ID" value="NZ_AAOH01000002.1"/>
</dbReference>
<dbReference type="EMBL" id="AAOH01000002">
    <property type="protein sequence ID" value="EAR29774.1"/>
    <property type="molecule type" value="Genomic_DNA"/>
</dbReference>
<name>A4C720_9GAMM</name>
<accession>A4C720</accession>
<feature type="signal peptide" evidence="1">
    <location>
        <begin position="1"/>
        <end position="23"/>
    </location>
</feature>
<dbReference type="OrthoDB" id="6316312at2"/>
<dbReference type="HOGENOM" id="CLU_754133_0_0_6"/>
<reference evidence="2 3" key="1">
    <citation type="submission" date="2006-02" db="EMBL/GenBank/DDBJ databases">
        <authorList>
            <person name="Moran M.A."/>
            <person name="Kjelleberg S."/>
            <person name="Egan S."/>
            <person name="Saunders N."/>
            <person name="Thomas T."/>
            <person name="Ferriera S."/>
            <person name="Johnson J."/>
            <person name="Kravitz S."/>
            <person name="Halpern A."/>
            <person name="Remington K."/>
            <person name="Beeson K."/>
            <person name="Tran B."/>
            <person name="Rogers Y.-H."/>
            <person name="Friedman R."/>
            <person name="Venter J.C."/>
        </authorList>
    </citation>
    <scope>NUCLEOTIDE SEQUENCE [LARGE SCALE GENOMIC DNA]</scope>
    <source>
        <strain evidence="2 3">D2</strain>
    </source>
</reference>
<protein>
    <recommendedName>
        <fullName evidence="4">Orphan protein</fullName>
    </recommendedName>
</protein>
<gene>
    <name evidence="2" type="ORF">PTD2_13179</name>
</gene>
<proteinExistence type="predicted"/>
<evidence type="ECO:0000256" key="1">
    <source>
        <dbReference type="SAM" id="SignalP"/>
    </source>
</evidence>
<keyword evidence="3" id="KW-1185">Reference proteome</keyword>
<feature type="chain" id="PRO_5002666972" description="Orphan protein" evidence="1">
    <location>
        <begin position="24"/>
        <end position="367"/>
    </location>
</feature>
<dbReference type="AlphaFoldDB" id="A4C720"/>
<sequence length="367" mass="39570">MKVLFALKATVLVMLLQADSAYAASKEYKAQICENCSASQAFEIAKGFEPIIQCRSGAFHPDEQECYSTTNEIVIFNARTRTSYGFYNGHENQGSPAHELSNFIVDINNLPSEVDIMLNNIVNNYNTLNNIASTLFHDSFIKNISNSQGLLGLDRVYSSDECKSHPSVQTLKYMTDSSKIAHAQIQAQLAYDNNVDFRNSVTRQEITSAGFSIGLGQFGATGSWVNIISPKLTIWKFTNDSSVLPNQIGYKLDLIDGRIKVGISGSGTLLDGAPLDVLKDFGGDASTISKCLADELDNIFPKTIIAPNGSLVGGGPNGAPSFGNSSLISSGTTTGGIPGGSAQQCMHHYYDRFHPGVIMFSFLGSCP</sequence>
<dbReference type="Proteomes" id="UP000006201">
    <property type="component" value="Unassembled WGS sequence"/>
</dbReference>
<evidence type="ECO:0000313" key="3">
    <source>
        <dbReference type="Proteomes" id="UP000006201"/>
    </source>
</evidence>
<evidence type="ECO:0008006" key="4">
    <source>
        <dbReference type="Google" id="ProtNLM"/>
    </source>
</evidence>